<dbReference type="EMBL" id="MN740728">
    <property type="protein sequence ID" value="QHS80954.1"/>
    <property type="molecule type" value="Genomic_DNA"/>
</dbReference>
<sequence length="335" mass="35486">MTTIIENLHAMRSQIDAMIAAAEADGSGATIMAVPTKSIKAKAPKAEKAPRANAGFPTLHGAWTAHVNALHGTKSPEFLAWRAERVEMAKRGELLFKPEQAKVKSGKAKAGDPMSEADALVAAHIPWVTHWQETHPDDYATYKSTWEAANPKESRVASSKASVASSKASVASDGEDNASQAGSDAKVAKKRGPKKDSERTPEELAIVKAARAANKAKKAVAKEAEDAEGRKDANMEPASPVAAKPASVGGSVVEAAPAAEVAELMDISLLNFTHKKINYLRLGFMVADGEVEWDDAGDLWLATAYGGRGKYAGILLANNKIDNSPETLANEPQIE</sequence>
<feature type="compositionally biased region" description="Basic and acidic residues" evidence="1">
    <location>
        <begin position="220"/>
        <end position="234"/>
    </location>
</feature>
<feature type="compositionally biased region" description="Low complexity" evidence="1">
    <location>
        <begin position="156"/>
        <end position="172"/>
    </location>
</feature>
<accession>A0A6C0AMC9</accession>
<name>A0A6C0AMC9_9ZZZZ</name>
<protein>
    <submittedName>
        <fullName evidence="2">Uncharacterized protein</fullName>
    </submittedName>
</protein>
<organism evidence="2">
    <name type="scientific">viral metagenome</name>
    <dbReference type="NCBI Taxonomy" id="1070528"/>
    <lineage>
        <taxon>unclassified sequences</taxon>
        <taxon>metagenomes</taxon>
        <taxon>organismal metagenomes</taxon>
    </lineage>
</organism>
<proteinExistence type="predicted"/>
<feature type="region of interest" description="Disordered" evidence="1">
    <location>
        <begin position="152"/>
        <end position="202"/>
    </location>
</feature>
<feature type="region of interest" description="Disordered" evidence="1">
    <location>
        <begin position="217"/>
        <end position="244"/>
    </location>
</feature>
<evidence type="ECO:0000256" key="1">
    <source>
        <dbReference type="SAM" id="MobiDB-lite"/>
    </source>
</evidence>
<evidence type="ECO:0000313" key="2">
    <source>
        <dbReference type="EMBL" id="QHS80954.1"/>
    </source>
</evidence>
<dbReference type="AlphaFoldDB" id="A0A6C0AMC9"/>
<reference evidence="2" key="1">
    <citation type="journal article" date="2020" name="Nature">
        <title>Giant virus diversity and host interactions through global metagenomics.</title>
        <authorList>
            <person name="Schulz F."/>
            <person name="Roux S."/>
            <person name="Paez-Espino D."/>
            <person name="Jungbluth S."/>
            <person name="Walsh D.A."/>
            <person name="Denef V.J."/>
            <person name="McMahon K.D."/>
            <person name="Konstantinidis K.T."/>
            <person name="Eloe-Fadrosh E.A."/>
            <person name="Kyrpides N.C."/>
            <person name="Woyke T."/>
        </authorList>
    </citation>
    <scope>NUCLEOTIDE SEQUENCE</scope>
    <source>
        <strain evidence="2">GVMAG-S-1101161-73</strain>
    </source>
</reference>